<organism evidence="2 3">
    <name type="scientific">Hermanssonia centrifuga</name>
    <dbReference type="NCBI Taxonomy" id="98765"/>
    <lineage>
        <taxon>Eukaryota</taxon>
        <taxon>Fungi</taxon>
        <taxon>Dikarya</taxon>
        <taxon>Basidiomycota</taxon>
        <taxon>Agaricomycotina</taxon>
        <taxon>Agaricomycetes</taxon>
        <taxon>Polyporales</taxon>
        <taxon>Meruliaceae</taxon>
        <taxon>Hermanssonia</taxon>
    </lineage>
</organism>
<dbReference type="Proteomes" id="UP000186601">
    <property type="component" value="Unassembled WGS sequence"/>
</dbReference>
<evidence type="ECO:0000313" key="2">
    <source>
        <dbReference type="EMBL" id="PSR71857.1"/>
    </source>
</evidence>
<reference evidence="2 3" key="1">
    <citation type="submission" date="2018-02" db="EMBL/GenBank/DDBJ databases">
        <title>Genome sequence of the basidiomycete white-rot fungus Phlebia centrifuga.</title>
        <authorList>
            <person name="Granchi Z."/>
            <person name="Peng M."/>
            <person name="de Vries R.P."/>
            <person name="Hilden K."/>
            <person name="Makela M.R."/>
            <person name="Grigoriev I."/>
            <person name="Riley R."/>
        </authorList>
    </citation>
    <scope>NUCLEOTIDE SEQUENCE [LARGE SCALE GENOMIC DNA]</scope>
    <source>
        <strain evidence="2 3">FBCC195</strain>
    </source>
</reference>
<protein>
    <submittedName>
        <fullName evidence="2">Uncharacterized protein</fullName>
    </submittedName>
</protein>
<dbReference type="EMBL" id="MLYV02001241">
    <property type="protein sequence ID" value="PSR71857.1"/>
    <property type="molecule type" value="Genomic_DNA"/>
</dbReference>
<dbReference type="Pfam" id="PF18759">
    <property type="entry name" value="Plavaka"/>
    <property type="match status" value="1"/>
</dbReference>
<keyword evidence="3" id="KW-1185">Reference proteome</keyword>
<evidence type="ECO:0000313" key="3">
    <source>
        <dbReference type="Proteomes" id="UP000186601"/>
    </source>
</evidence>
<accession>A0A2R6NHI6</accession>
<gene>
    <name evidence="2" type="ORF">PHLCEN_2v12273</name>
</gene>
<feature type="compositionally biased region" description="Acidic residues" evidence="1">
    <location>
        <begin position="567"/>
        <end position="582"/>
    </location>
</feature>
<proteinExistence type="predicted"/>
<comment type="caution">
    <text evidence="2">The sequence shown here is derived from an EMBL/GenBank/DDBJ whole genome shotgun (WGS) entry which is preliminary data.</text>
</comment>
<evidence type="ECO:0000256" key="1">
    <source>
        <dbReference type="SAM" id="MobiDB-lite"/>
    </source>
</evidence>
<dbReference type="STRING" id="98765.A0A2R6NHI6"/>
<name>A0A2R6NHI6_9APHY</name>
<dbReference type="InterPro" id="IPR041078">
    <property type="entry name" value="Plavaka"/>
</dbReference>
<dbReference type="OrthoDB" id="3199698at2759"/>
<sequence length="830" mass="94320">MSQSYVDELLELWAASLVPLGGLPPFADFKDLFAVIDSTSLGDAPWITMKARYKGDFPPDAPSWMTTEYEISYRDTLICARHMVGNPDFAKEFDVAPYREYNASFTRRYTNLMSGDWAWEQADLIAENPMTHGAMFCPIILGSDKTTVSVATGQNDYHPLYMSLGNVWNNVRKEHRNAVVLIAFLAIPKTEKQYANDPAFRQFRRNLFHQTLSEILRPLRPAMSEPEVTQCPDGHYRRTIYGLGPYIADYMEQVVVTNVVQGWCVTCPTRRQSLEEFCEGWNIRSREHTKLLMKGFDAKTLWNDYGVVSDVEPFTDNFPRADICQLMSGDLLHQIIKGCFKDHLVDWVNDYLKIEHGEARASEIMDQIDRRITAVPHFSGLRNFKQGRDFKQWTGDDSKGLMKVYLPAVVDFIPPDMTRALSSFMEFVYLVRRSVVTEDDVGRISDCLQRYHRYREIFRTTGVRPDGFSSLPRQHSANHYPDHIRKFGAPNGLCSSITESKHIRAVKEPWRRSSKHNALGQMLRTNQRLDKLAASRVNFQARGMLEGTCLTAALKSLADDDAKPEGAEEGEEEEEEEEEEEVTNLPDGGHNEDGEVVEGPTVLGDVSLAKRRERAYPRTLDELSSHIGIPELRELVASFLYYQTNLEPLPDDLPLPPCPPLDGPIYVFHSAAATFYAPSDISGIGGMRRERIHAMPSWYRGPPRYDCVFAEKDNTLDGFLGLHAARVRLFFSFKHSGIEYPCALVHWFSPVADEPDDLTGMWVVEPDINVDGTHSYGIVHLDCILRAAHLIPVYGDAVLPPDFHPSQSLDAFRAFYVNKFADHHAHEIAY</sequence>
<feature type="region of interest" description="Disordered" evidence="1">
    <location>
        <begin position="558"/>
        <end position="598"/>
    </location>
</feature>
<dbReference type="AlphaFoldDB" id="A0A2R6NHI6"/>